<feature type="transmembrane region" description="Helical" evidence="1">
    <location>
        <begin position="126"/>
        <end position="147"/>
    </location>
</feature>
<reference evidence="2" key="2">
    <citation type="submission" date="1998-07" db="EMBL/GenBank/DDBJ databases">
        <authorList>
            <person name="Sitaraman R."/>
            <person name="Dybvig K."/>
        </authorList>
    </citation>
    <scope>NUCLEOTIDE SEQUENCE</scope>
    <source>
        <strain evidence="2">KD735-15</strain>
    </source>
</reference>
<reference evidence="2" key="1">
    <citation type="journal article" date="1997" name="Mol. Microbiol.">
        <title>The hsd loci of Mycoplasma pulmonis: organization, rearrangements and expression of genes.</title>
        <authorList>
            <person name="Sitaraman R."/>
            <person name="Dybvig K."/>
        </authorList>
    </citation>
    <scope>NUCLEOTIDE SEQUENCE</scope>
    <source>
        <strain evidence="2">KD735-15</strain>
    </source>
</reference>
<evidence type="ECO:0000313" key="2">
    <source>
        <dbReference type="EMBL" id="AAC25974.1"/>
    </source>
</evidence>
<keyword evidence="1" id="KW-0812">Transmembrane</keyword>
<accession>O30383</accession>
<feature type="transmembrane region" description="Helical" evidence="1">
    <location>
        <begin position="23"/>
        <end position="46"/>
    </location>
</feature>
<name>O30383_MYCPL</name>
<feature type="transmembrane region" description="Helical" evidence="1">
    <location>
        <begin position="225"/>
        <end position="247"/>
    </location>
</feature>
<organism evidence="2">
    <name type="scientific">Mycoplasmopsis pulmonis</name>
    <name type="common">Mycoplasma pulmonis</name>
    <dbReference type="NCBI Taxonomy" id="2107"/>
    <lineage>
        <taxon>Bacteria</taxon>
        <taxon>Bacillati</taxon>
        <taxon>Mycoplasmatota</taxon>
        <taxon>Mycoplasmoidales</taxon>
        <taxon>Metamycoplasmataceae</taxon>
        <taxon>Mycoplasmopsis</taxon>
    </lineage>
</organism>
<keyword evidence="1" id="KW-0472">Membrane</keyword>
<feature type="transmembrane region" description="Helical" evidence="1">
    <location>
        <begin position="95"/>
        <end position="114"/>
    </location>
</feature>
<keyword evidence="1" id="KW-1133">Transmembrane helix</keyword>
<dbReference type="NCBIfam" id="NF046009">
    <property type="entry name" value="MAGa3780_fam"/>
    <property type="match status" value="1"/>
</dbReference>
<feature type="transmembrane region" description="Helical" evidence="1">
    <location>
        <begin position="159"/>
        <end position="178"/>
    </location>
</feature>
<dbReference type="AlphaFoldDB" id="O30383"/>
<protein>
    <recommendedName>
        <fullName evidence="3">DUF1600 domain-containing protein</fullName>
    </recommendedName>
</protein>
<sequence length="266" mass="31470">MKNNNLTQYMSVKVYKNLSRNDLMTLIFGVVSFVAILIFILITGFFPTKDTQESGMYKLFGFFNDFFYFTTQSNLFISLALIAYSVKKNNKKNNFLAFGIIYITITFVVYWILLAWQSNWSTFYNAFRSFMVHFIVPMLAYISLYFYRKEVVFTKKTLWTSPLYLFGYSLFTLILYYSTLNNEYYYTYDTKTKAIKYFAVVVYGFANYQKPLYIAGAANNLGLRVFLIVIIFIIFVLLPLGFGYAFVKLFKLKYESNFKFLKKFKI</sequence>
<evidence type="ECO:0000256" key="1">
    <source>
        <dbReference type="SAM" id="Phobius"/>
    </source>
</evidence>
<proteinExistence type="predicted"/>
<evidence type="ECO:0008006" key="3">
    <source>
        <dbReference type="Google" id="ProtNLM"/>
    </source>
</evidence>
<feature type="transmembrane region" description="Helical" evidence="1">
    <location>
        <begin position="66"/>
        <end position="86"/>
    </location>
</feature>
<dbReference type="EMBL" id="AF003541">
    <property type="protein sequence ID" value="AAC25974.1"/>
    <property type="molecule type" value="Genomic_DNA"/>
</dbReference>